<name>A0A840L6A9_9BURK</name>
<comment type="caution">
    <text evidence="3">The sequence shown here is derived from an EMBL/GenBank/DDBJ whole genome shotgun (WGS) entry which is preliminary data.</text>
</comment>
<evidence type="ECO:0000313" key="4">
    <source>
        <dbReference type="Proteomes" id="UP000562027"/>
    </source>
</evidence>
<dbReference type="Gene3D" id="3.60.21.10">
    <property type="match status" value="1"/>
</dbReference>
<dbReference type="GO" id="GO:0016787">
    <property type="term" value="F:hydrolase activity"/>
    <property type="evidence" value="ECO:0007669"/>
    <property type="project" value="InterPro"/>
</dbReference>
<feature type="domain" description="Calcineurin-like phosphoesterase" evidence="2">
    <location>
        <begin position="362"/>
        <end position="634"/>
    </location>
</feature>
<dbReference type="InterPro" id="IPR004843">
    <property type="entry name" value="Calcineurin-like_PHP"/>
</dbReference>
<feature type="signal peptide" evidence="1">
    <location>
        <begin position="1"/>
        <end position="21"/>
    </location>
</feature>
<evidence type="ECO:0000256" key="1">
    <source>
        <dbReference type="SAM" id="SignalP"/>
    </source>
</evidence>
<reference evidence="3 4" key="1">
    <citation type="submission" date="2020-08" db="EMBL/GenBank/DDBJ databases">
        <title>Functional genomics of gut bacteria from endangered species of beetles.</title>
        <authorList>
            <person name="Carlos-Shanley C."/>
        </authorList>
    </citation>
    <scope>NUCLEOTIDE SEQUENCE [LARGE SCALE GENOMIC DNA]</scope>
    <source>
        <strain evidence="3 4">S00239</strain>
    </source>
</reference>
<protein>
    <recommendedName>
        <fullName evidence="2">Calcineurin-like phosphoesterase domain-containing protein</fullName>
    </recommendedName>
</protein>
<dbReference type="EMBL" id="JACHLP010000001">
    <property type="protein sequence ID" value="MBB4842222.1"/>
    <property type="molecule type" value="Genomic_DNA"/>
</dbReference>
<dbReference type="Pfam" id="PF00149">
    <property type="entry name" value="Metallophos"/>
    <property type="match status" value="1"/>
</dbReference>
<proteinExistence type="predicted"/>
<keyword evidence="4" id="KW-1185">Reference proteome</keyword>
<feature type="chain" id="PRO_5032908475" description="Calcineurin-like phosphoesterase domain-containing protein" evidence="1">
    <location>
        <begin position="22"/>
        <end position="772"/>
    </location>
</feature>
<organism evidence="3 4">
    <name type="scientific">Roseateles oligotrophus</name>
    <dbReference type="NCBI Taxonomy" id="1769250"/>
    <lineage>
        <taxon>Bacteria</taxon>
        <taxon>Pseudomonadati</taxon>
        <taxon>Pseudomonadota</taxon>
        <taxon>Betaproteobacteria</taxon>
        <taxon>Burkholderiales</taxon>
        <taxon>Sphaerotilaceae</taxon>
        <taxon>Roseateles</taxon>
    </lineage>
</organism>
<keyword evidence="1" id="KW-0732">Signal</keyword>
<dbReference type="Proteomes" id="UP000562027">
    <property type="component" value="Unassembled WGS sequence"/>
</dbReference>
<accession>A0A840L6A9</accession>
<sequence>MPASFPFFPLFRRGAAPLCSAAVLLALGACSSLGPVLQPRAGLLNHAEGPGARVCLDLNDNARCDSDEPATQAGPEGRFTLASDGRHAWLAEIAAAQADAEQPRLRLRALPGQGDEALQLSWLSTVLAAQAEAGLTREPALASLAARAGVSVAELLEPGTADALGQDLIRRFALDQEALLEATLAAWPQAPMTALRLASPRLEAPGRLYVWSQFSDSSQAPFSTAHFSGVSSGGQAGSLANELPISPAGAKVAAATTADLAARYQLSEPTLGQGRQVARSISAGSDCPALLVDGRLQAMQVRAPAVRGLASNAASQTGDRLKPIPADFEVLTCEALLPEQAQVVAINGQRLKLLQPAALLKRVVVVGDTGCRVQGPSAIGQGKPGAPLQDCSDESDWPWRKIARAAASFNPDLIIHNGDIHYREGTPKGTEPGQSLPNEARYAKYLQTITYGWKAWDADFFHPAGPLLAAAPWAITRGNHELCDRAAAGWYRFLDYRQFPASQAPYSPDYQAESCSNYTDPLAVRLGDLQLILMDVGGLADSPAKGRNQGWTNGDHVRTARQLSQLSRLPETRSAKISWLVTHKPLFAFYSGGKQASSSTWQFQKAIQPGVESFAAGNGLLPANLQMVHSGHIHGWQMISHPEDTGLPTQYLIGMSGQALEGLIQSRHSAQPYQALAPQHQAYDIPAEDKRWPWEIAPWSFRLPDGRMARPDAFSTSPIVAAGTEQAHTEEFGFAVFDRVAGTSNWTARLYDPERRLLRTCVTEGKRSRCTD</sequence>
<dbReference type="AlphaFoldDB" id="A0A840L6A9"/>
<dbReference type="InterPro" id="IPR029052">
    <property type="entry name" value="Metallo-depent_PP-like"/>
</dbReference>
<gene>
    <name evidence="3" type="ORF">HNP55_000717</name>
</gene>
<dbReference type="RefSeq" id="WP_184296234.1">
    <property type="nucleotide sequence ID" value="NZ_JACHLP010000001.1"/>
</dbReference>
<evidence type="ECO:0000313" key="3">
    <source>
        <dbReference type="EMBL" id="MBB4842222.1"/>
    </source>
</evidence>
<dbReference type="SUPFAM" id="SSF56300">
    <property type="entry name" value="Metallo-dependent phosphatases"/>
    <property type="match status" value="1"/>
</dbReference>
<evidence type="ECO:0000259" key="2">
    <source>
        <dbReference type="Pfam" id="PF00149"/>
    </source>
</evidence>